<dbReference type="PANTHER" id="PTHR12832:SF11">
    <property type="entry name" value="LD23868P"/>
    <property type="match status" value="1"/>
</dbReference>
<dbReference type="GeneID" id="110991196"/>
<evidence type="ECO:0000313" key="3">
    <source>
        <dbReference type="Proteomes" id="UP000694845"/>
    </source>
</evidence>
<evidence type="ECO:0000313" key="6">
    <source>
        <dbReference type="RefSeq" id="XP_022112147.1"/>
    </source>
</evidence>
<comment type="similarity">
    <text evidence="1">Belongs to the TCP11 family.</text>
</comment>
<name>A0A8B8A7W3_ACAPL</name>
<evidence type="ECO:0000256" key="1">
    <source>
        <dbReference type="ARBA" id="ARBA00010954"/>
    </source>
</evidence>
<keyword evidence="3" id="KW-1185">Reference proteome</keyword>
<dbReference type="OMA" id="CRDEDIN"/>
<protein>
    <submittedName>
        <fullName evidence="4 5">T-complex protein 11-like protein 1</fullName>
    </submittedName>
</protein>
<dbReference type="PANTHER" id="PTHR12832">
    <property type="entry name" value="TESTIS-SPECIFIC PROTEIN PBS13 T-COMPLEX 11"/>
    <property type="match status" value="1"/>
</dbReference>
<dbReference type="Proteomes" id="UP000694845">
    <property type="component" value="Unplaced"/>
</dbReference>
<organism evidence="3 5">
    <name type="scientific">Acanthaster planci</name>
    <name type="common">Crown-of-thorns starfish</name>
    <dbReference type="NCBI Taxonomy" id="133434"/>
    <lineage>
        <taxon>Eukaryota</taxon>
        <taxon>Metazoa</taxon>
        <taxon>Echinodermata</taxon>
        <taxon>Eleutherozoa</taxon>
        <taxon>Asterozoa</taxon>
        <taxon>Asteroidea</taxon>
        <taxon>Valvatacea</taxon>
        <taxon>Valvatida</taxon>
        <taxon>Acanthasteridae</taxon>
        <taxon>Acanthaster</taxon>
    </lineage>
</organism>
<feature type="region of interest" description="Disordered" evidence="2">
    <location>
        <begin position="1"/>
        <end position="62"/>
    </location>
</feature>
<feature type="region of interest" description="Disordered" evidence="2">
    <location>
        <begin position="278"/>
        <end position="298"/>
    </location>
</feature>
<dbReference type="KEGG" id="aplc:110991196"/>
<dbReference type="GO" id="GO:0007165">
    <property type="term" value="P:signal transduction"/>
    <property type="evidence" value="ECO:0007669"/>
    <property type="project" value="TreeGrafter"/>
</dbReference>
<dbReference type="AlphaFoldDB" id="A0A8B8A7W3"/>
<dbReference type="InterPro" id="IPR008862">
    <property type="entry name" value="Tcp11"/>
</dbReference>
<proteinExistence type="inferred from homology"/>
<dbReference type="RefSeq" id="XP_022112147.1">
    <property type="nucleotide sequence ID" value="XM_022256455.1"/>
</dbReference>
<sequence length="504" mass="56423">MPLEHKDRETSKPTEDESGDSPGVSNASDQEPALDSSGEGEAFRKRQRVNSPRKNEPMASPHKHATFEELLKTAGLVSNMSLAHEIVVDGNFKLKARELPDNSIEKQVRDIMHKAFWDSLKDQLEGDPPSYHHAVTLLGEIKEILISILLPQHDRLRTQIDEVIDLPLIHQQADYGALDVYHYGDFIISTMGMLCAPARDEEIAKLKDMVDVVELFREIFRVLDLMKLDMANYTLQSLRPHIKQQSVDYERGKFQEFLKTQQDGLELTRKWLEEAADDLRSHESQQPAEGAASSPPTLTPVAILNHGYMKLLDWPDVQLYPETIVMDQGRLQEMADKLQKAVLIATVLLVTYTNVGPIITSIQGFPSNLKHHIATILEGVKDHSSIMPNVADQVCTDVNGCLKERGVAEMDAMKMDALKSQVTAAGDRQHSVHKLLDSRARSFIKMLISGPINFDPATRIPPGLATVQPQLLEVAGQFVRVIGHNRTVYGPFYSEILGKILNIT</sequence>
<reference evidence="4 5" key="1">
    <citation type="submission" date="2025-04" db="UniProtKB">
        <authorList>
            <consortium name="RefSeq"/>
        </authorList>
    </citation>
    <scope>IDENTIFICATION</scope>
</reference>
<gene>
    <name evidence="4 5 6" type="primary">LOC110991196</name>
</gene>
<feature type="compositionally biased region" description="Basic and acidic residues" evidence="2">
    <location>
        <begin position="1"/>
        <end position="15"/>
    </location>
</feature>
<evidence type="ECO:0000256" key="2">
    <source>
        <dbReference type="SAM" id="MobiDB-lite"/>
    </source>
</evidence>
<evidence type="ECO:0000313" key="4">
    <source>
        <dbReference type="RefSeq" id="XP_022112145.1"/>
    </source>
</evidence>
<dbReference type="RefSeq" id="XP_022112145.1">
    <property type="nucleotide sequence ID" value="XM_022256453.1"/>
</dbReference>
<evidence type="ECO:0000313" key="5">
    <source>
        <dbReference type="RefSeq" id="XP_022112146.1"/>
    </source>
</evidence>
<accession>A0A8B8A7W3</accession>
<dbReference type="Pfam" id="PF05794">
    <property type="entry name" value="Tcp11"/>
    <property type="match status" value="1"/>
</dbReference>
<dbReference type="OrthoDB" id="276323at2759"/>
<dbReference type="RefSeq" id="XP_022112146.1">
    <property type="nucleotide sequence ID" value="XM_022256454.1"/>
</dbReference>